<reference evidence="2 3" key="1">
    <citation type="journal article" date="2016" name="Nat. Commun.">
        <title>Extremotolerant tardigrade genome and improved radiotolerance of human cultured cells by tardigrade-unique protein.</title>
        <authorList>
            <person name="Hashimoto T."/>
            <person name="Horikawa D.D."/>
            <person name="Saito Y."/>
            <person name="Kuwahara H."/>
            <person name="Kozuka-Hata H."/>
            <person name="Shin-I T."/>
            <person name="Minakuchi Y."/>
            <person name="Ohishi K."/>
            <person name="Motoyama A."/>
            <person name="Aizu T."/>
            <person name="Enomoto A."/>
            <person name="Kondo K."/>
            <person name="Tanaka S."/>
            <person name="Hara Y."/>
            <person name="Koshikawa S."/>
            <person name="Sagara H."/>
            <person name="Miura T."/>
            <person name="Yokobori S."/>
            <person name="Miyagawa K."/>
            <person name="Suzuki Y."/>
            <person name="Kubo T."/>
            <person name="Oyama M."/>
            <person name="Kohara Y."/>
            <person name="Fujiyama A."/>
            <person name="Arakawa K."/>
            <person name="Katayama T."/>
            <person name="Toyoda A."/>
            <person name="Kunieda T."/>
        </authorList>
    </citation>
    <scope>NUCLEOTIDE SEQUENCE [LARGE SCALE GENOMIC DNA]</scope>
    <source>
        <strain evidence="2 3">YOKOZUNA-1</strain>
    </source>
</reference>
<dbReference type="AlphaFoldDB" id="A0A1D1V333"/>
<evidence type="ECO:0000313" key="2">
    <source>
        <dbReference type="EMBL" id="GAU96204.1"/>
    </source>
</evidence>
<gene>
    <name evidence="2" type="primary">RvY_07682</name>
    <name evidence="2" type="synonym">RvY_07682.4</name>
    <name evidence="2" type="ORF">RvY_07682-4</name>
</gene>
<dbReference type="Proteomes" id="UP000186922">
    <property type="component" value="Unassembled WGS sequence"/>
</dbReference>
<dbReference type="EMBL" id="BDGG01000003">
    <property type="protein sequence ID" value="GAU96204.1"/>
    <property type="molecule type" value="Genomic_DNA"/>
</dbReference>
<organism evidence="2 3">
    <name type="scientific">Ramazzottius varieornatus</name>
    <name type="common">Water bear</name>
    <name type="synonym">Tardigrade</name>
    <dbReference type="NCBI Taxonomy" id="947166"/>
    <lineage>
        <taxon>Eukaryota</taxon>
        <taxon>Metazoa</taxon>
        <taxon>Ecdysozoa</taxon>
        <taxon>Tardigrada</taxon>
        <taxon>Eutardigrada</taxon>
        <taxon>Parachela</taxon>
        <taxon>Hypsibioidea</taxon>
        <taxon>Ramazzottiidae</taxon>
        <taxon>Ramazzottius</taxon>
    </lineage>
</organism>
<comment type="caution">
    <text evidence="2">The sequence shown here is derived from an EMBL/GenBank/DDBJ whole genome shotgun (WGS) entry which is preliminary data.</text>
</comment>
<protein>
    <submittedName>
        <fullName evidence="2">Uncharacterized protein</fullName>
    </submittedName>
</protein>
<evidence type="ECO:0000313" key="3">
    <source>
        <dbReference type="Proteomes" id="UP000186922"/>
    </source>
</evidence>
<feature type="region of interest" description="Disordered" evidence="1">
    <location>
        <begin position="23"/>
        <end position="45"/>
    </location>
</feature>
<keyword evidence="3" id="KW-1185">Reference proteome</keyword>
<sequence length="125" mass="13521">MTAFAQKISGPGLVIPIISAKSSSGGGYLPSTRKQSASPGCGSGSSVRSSSHAFSSFSKYQPWNNTVTFDLRRKTNTQSSLHQNNHISVPLTNFQLLFQHRGVSRLQAFHKPHHSNAARALRGNT</sequence>
<proteinExistence type="predicted"/>
<evidence type="ECO:0000256" key="1">
    <source>
        <dbReference type="SAM" id="MobiDB-lite"/>
    </source>
</evidence>
<name>A0A1D1V333_RAMVA</name>
<accession>A0A1D1V333</accession>